<dbReference type="InterPro" id="IPR029035">
    <property type="entry name" value="DHS-like_NAD/FAD-binding_dom"/>
</dbReference>
<dbReference type="STRING" id="28125.HMPREF3202_02115"/>
<gene>
    <name evidence="1" type="ORF">HMPREF3202_02115</name>
</gene>
<dbReference type="Proteomes" id="UP000070093">
    <property type="component" value="Unassembled WGS sequence"/>
</dbReference>
<dbReference type="EMBL" id="LTAG01000117">
    <property type="protein sequence ID" value="KXO15144.1"/>
    <property type="molecule type" value="Genomic_DNA"/>
</dbReference>
<dbReference type="Pfam" id="PF13289">
    <property type="entry name" value="SIR2_2"/>
    <property type="match status" value="1"/>
</dbReference>
<accession>A0A137SRV0</accession>
<sequence>MKCYKFKHITDLIRKEEVTLFAGAGFSLNAGAPSCSDIISSIKEELTEQELNKIPKSKAYDLAYISDFFISSRSGGKNQLIRLLSNLMRFDRNDLTVHQQLAHIPHFHNIITTNYDTLIEDAFNQYGMGCQVIRNDKDCTQIDNTLPSIFKIHGDMSTPDNLIISTSDYNGYFNNRKNPNMWDLIKSQVLTDNILFIGYSIKDSNILDIIRRVSEAVGDNRKSFFMVAPGCNKADRKRIKVLGVEYFDSTAKDFFEELDDVLCENIVKDVRKKKVSERTFQSYCSWHNIEPIIHLKSKENVINGFHAANGIPIDTKINFTVRNQSTNLDDFLDFAKRGAFYPNLPDGHSASLAIKLDKDSLTELNCYENGIRILDLEEVESLYIQPYSYTGQLTIEAPALNFIELVDFTSYKLNANTVLIPLNLDAFKLDITLTFNKGKQPSASLKLHISPNETYTNGEVAIKWATFFNSIFDGEDFYFKEISKLPINVSSSDISSLNIKDLYKDFITYYADVKKLEILLHTKFKKYYNYDEDKAAILKAIIAYKTRQPVITYTPKGYDFEFIMNDFQSKESKEFLESGGPYVLAYSNFPLTDITFNDVLFKIPYKNTVLANCTIKDFVRREDNSAKMIVHNNDSSYISYYSDDPIKNNGNEIQVSPLLEE</sequence>
<evidence type="ECO:0000313" key="1">
    <source>
        <dbReference type="EMBL" id="KXO15144.1"/>
    </source>
</evidence>
<comment type="caution">
    <text evidence="1">The sequence shown here is derived from an EMBL/GenBank/DDBJ whole genome shotgun (WGS) entry which is preliminary data.</text>
</comment>
<dbReference type="RefSeq" id="WP_061315462.1">
    <property type="nucleotide sequence ID" value="NZ_CP126677.1"/>
</dbReference>
<organism evidence="1 2">
    <name type="scientific">Prevotella bivia</name>
    <dbReference type="NCBI Taxonomy" id="28125"/>
    <lineage>
        <taxon>Bacteria</taxon>
        <taxon>Pseudomonadati</taxon>
        <taxon>Bacteroidota</taxon>
        <taxon>Bacteroidia</taxon>
        <taxon>Bacteroidales</taxon>
        <taxon>Prevotellaceae</taxon>
        <taxon>Prevotella</taxon>
    </lineage>
</organism>
<reference evidence="1 2" key="1">
    <citation type="submission" date="2016-02" db="EMBL/GenBank/DDBJ databases">
        <authorList>
            <person name="Wen L."/>
            <person name="He K."/>
            <person name="Yang H."/>
        </authorList>
    </citation>
    <scope>NUCLEOTIDE SEQUENCE [LARGE SCALE GENOMIC DNA]</scope>
    <source>
        <strain evidence="1 2">GED7880</strain>
    </source>
</reference>
<name>A0A137SRV0_9BACT</name>
<dbReference type="PATRIC" id="fig|28125.4.peg.2112"/>
<proteinExistence type="predicted"/>
<dbReference type="AlphaFoldDB" id="A0A137SRV0"/>
<dbReference type="SUPFAM" id="SSF52467">
    <property type="entry name" value="DHS-like NAD/FAD-binding domain"/>
    <property type="match status" value="1"/>
</dbReference>
<evidence type="ECO:0000313" key="2">
    <source>
        <dbReference type="Proteomes" id="UP000070093"/>
    </source>
</evidence>
<protein>
    <submittedName>
        <fullName evidence="1">Uncharacterized protein</fullName>
    </submittedName>
</protein>